<dbReference type="SUPFAM" id="SSF158442">
    <property type="entry name" value="DsbB-like"/>
    <property type="match status" value="1"/>
</dbReference>
<evidence type="ECO:0000256" key="6">
    <source>
        <dbReference type="SAM" id="Phobius"/>
    </source>
</evidence>
<sequence>MFLQPSKLPAQTLAITCLASFAALTAALVAQHAFGVRPCAWCVLQRGVFLLLGVVAGLGWLLKRNTSLRSVFLALSAALGLSGFAAAYYQWTVASKLVSCDMTLADRIVTALDLETLLPKVFMITGSCADADKYRLIGLPYEVWSGLLFAGLTVLALLAVRKR</sequence>
<evidence type="ECO:0000313" key="8">
    <source>
        <dbReference type="EMBL" id="MDT8999104.1"/>
    </source>
</evidence>
<dbReference type="EMBL" id="JAVXZY010000002">
    <property type="protein sequence ID" value="MDT8999104.1"/>
    <property type="molecule type" value="Genomic_DNA"/>
</dbReference>
<dbReference type="PANTHER" id="PTHR36570">
    <property type="entry name" value="DISULFIDE BOND FORMATION PROTEIN B"/>
    <property type="match status" value="1"/>
</dbReference>
<protein>
    <submittedName>
        <fullName evidence="8">Disulfide bond formation protein B</fullName>
    </submittedName>
</protein>
<dbReference type="InterPro" id="IPR023380">
    <property type="entry name" value="DsbB-like_sf"/>
</dbReference>
<evidence type="ECO:0000256" key="4">
    <source>
        <dbReference type="ARBA" id="ARBA00022989"/>
    </source>
</evidence>
<proteinExistence type="predicted"/>
<feature type="signal peptide" evidence="7">
    <location>
        <begin position="1"/>
        <end position="22"/>
    </location>
</feature>
<evidence type="ECO:0000256" key="3">
    <source>
        <dbReference type="ARBA" id="ARBA00022692"/>
    </source>
</evidence>
<feature type="transmembrane region" description="Helical" evidence="6">
    <location>
        <begin position="143"/>
        <end position="160"/>
    </location>
</feature>
<keyword evidence="3 6" id="KW-0812">Transmembrane</keyword>
<dbReference type="RefSeq" id="WP_315649593.1">
    <property type="nucleotide sequence ID" value="NZ_JAVXZY010000002.1"/>
</dbReference>
<dbReference type="PANTHER" id="PTHR36570:SF3">
    <property type="entry name" value="DISULFIDE BOND FORMATION PROTEIN B"/>
    <property type="match status" value="1"/>
</dbReference>
<feature type="transmembrane region" description="Helical" evidence="6">
    <location>
        <begin position="71"/>
        <end position="89"/>
    </location>
</feature>
<accession>A0ABU3P975</accession>
<reference evidence="8" key="1">
    <citation type="submission" date="2023-09" db="EMBL/GenBank/DDBJ databases">
        <title>Paucibacter sp. APW11 Genome sequencing and assembly.</title>
        <authorList>
            <person name="Kim I."/>
        </authorList>
    </citation>
    <scope>NUCLEOTIDE SEQUENCE</scope>
    <source>
        <strain evidence="8">APW11</strain>
    </source>
</reference>
<evidence type="ECO:0000256" key="7">
    <source>
        <dbReference type="SAM" id="SignalP"/>
    </source>
</evidence>
<keyword evidence="2" id="KW-1003">Cell membrane</keyword>
<comment type="subcellular location">
    <subcellularLocation>
        <location evidence="1">Cell membrane</location>
        <topology evidence="1">Multi-pass membrane protein</topology>
    </subcellularLocation>
</comment>
<name>A0ABU3P975_9BURK</name>
<keyword evidence="4 6" id="KW-1133">Transmembrane helix</keyword>
<evidence type="ECO:0000313" key="9">
    <source>
        <dbReference type="Proteomes" id="UP001246372"/>
    </source>
</evidence>
<dbReference type="InterPro" id="IPR003752">
    <property type="entry name" value="DiS_bond_form_DsbB/BdbC"/>
</dbReference>
<keyword evidence="5 6" id="KW-0472">Membrane</keyword>
<keyword evidence="7" id="KW-0732">Signal</keyword>
<organism evidence="8 9">
    <name type="scientific">Roseateles aquae</name>
    <dbReference type="NCBI Taxonomy" id="3077235"/>
    <lineage>
        <taxon>Bacteria</taxon>
        <taxon>Pseudomonadati</taxon>
        <taxon>Pseudomonadota</taxon>
        <taxon>Betaproteobacteria</taxon>
        <taxon>Burkholderiales</taxon>
        <taxon>Sphaerotilaceae</taxon>
        <taxon>Roseateles</taxon>
    </lineage>
</organism>
<comment type="caution">
    <text evidence="8">The sequence shown here is derived from an EMBL/GenBank/DDBJ whole genome shotgun (WGS) entry which is preliminary data.</text>
</comment>
<evidence type="ECO:0000256" key="5">
    <source>
        <dbReference type="ARBA" id="ARBA00023136"/>
    </source>
</evidence>
<feature type="transmembrane region" description="Helical" evidence="6">
    <location>
        <begin position="43"/>
        <end position="62"/>
    </location>
</feature>
<gene>
    <name evidence="8" type="ORF">RQP53_07475</name>
</gene>
<dbReference type="Pfam" id="PF02600">
    <property type="entry name" value="DsbB"/>
    <property type="match status" value="1"/>
</dbReference>
<dbReference type="Proteomes" id="UP001246372">
    <property type="component" value="Unassembled WGS sequence"/>
</dbReference>
<evidence type="ECO:0000256" key="1">
    <source>
        <dbReference type="ARBA" id="ARBA00004651"/>
    </source>
</evidence>
<dbReference type="Gene3D" id="1.20.1550.10">
    <property type="entry name" value="DsbB-like"/>
    <property type="match status" value="1"/>
</dbReference>
<dbReference type="InterPro" id="IPR050183">
    <property type="entry name" value="DsbB"/>
</dbReference>
<evidence type="ECO:0000256" key="2">
    <source>
        <dbReference type="ARBA" id="ARBA00022475"/>
    </source>
</evidence>
<feature type="chain" id="PRO_5047061555" evidence="7">
    <location>
        <begin position="23"/>
        <end position="163"/>
    </location>
</feature>
<keyword evidence="9" id="KW-1185">Reference proteome</keyword>